<proteinExistence type="predicted"/>
<dbReference type="OrthoDB" id="5360701at2759"/>
<gene>
    <name evidence="3" type="ORF">FN846DRAFT_785415</name>
</gene>
<evidence type="ECO:0000256" key="1">
    <source>
        <dbReference type="SAM" id="MobiDB-lite"/>
    </source>
</evidence>
<feature type="transmembrane region" description="Helical" evidence="2">
    <location>
        <begin position="261"/>
        <end position="279"/>
    </location>
</feature>
<feature type="region of interest" description="Disordered" evidence="1">
    <location>
        <begin position="115"/>
        <end position="141"/>
    </location>
</feature>
<protein>
    <submittedName>
        <fullName evidence="3">Uncharacterized protein</fullName>
    </submittedName>
</protein>
<evidence type="ECO:0000256" key="2">
    <source>
        <dbReference type="SAM" id="Phobius"/>
    </source>
</evidence>
<feature type="compositionally biased region" description="Polar residues" evidence="1">
    <location>
        <begin position="131"/>
        <end position="141"/>
    </location>
</feature>
<comment type="caution">
    <text evidence="3">The sequence shown here is derived from an EMBL/GenBank/DDBJ whole genome shotgun (WGS) entry which is preliminary data.</text>
</comment>
<accession>A0A5J5EJL3</accession>
<evidence type="ECO:0000313" key="3">
    <source>
        <dbReference type="EMBL" id="KAA8895146.1"/>
    </source>
</evidence>
<keyword evidence="2" id="KW-0812">Transmembrane</keyword>
<dbReference type="InParanoid" id="A0A5J5EJL3"/>
<dbReference type="Proteomes" id="UP000326924">
    <property type="component" value="Unassembled WGS sequence"/>
</dbReference>
<dbReference type="EMBL" id="VXIS01000285">
    <property type="protein sequence ID" value="KAA8895146.1"/>
    <property type="molecule type" value="Genomic_DNA"/>
</dbReference>
<sequence length="395" mass="41943">MRARLCGLRVLPRATRSIPLLTRALATTPRLLATPASPPQPAPYPLNASSSLPALTATIESRLLDPLTPPPSEPEVIAALHAAINFAKQRLRDPSSQPTGSAASALLSLDNKSTSATPSVRKVSAPIAQPDTGTSPALQQAQKGQFDDLSAVVFRLLSDPQVFITPDILKAFIALQRLTRDPTPIPAVFALYANKAVLPPSGKGAPRKPNPNAAKSAIPAAAAHAALEIAIDAGDITAALDCIDTSYATPAFRRNKIIRRVLPWAGVAGVSPGALWVLANQLADLQDTVPRDTAVGYAFGGLMAYAGLTAGMGMLAVGTRNDQMVRITWVPGTPLRERWLREEERAALDAVAMAWGFQEESKRGEEEGEEWELLKEVAGRKGMLVDASNLLKGME</sequence>
<feature type="transmembrane region" description="Helical" evidence="2">
    <location>
        <begin position="294"/>
        <end position="317"/>
    </location>
</feature>
<dbReference type="AlphaFoldDB" id="A0A5J5EJL3"/>
<keyword evidence="2" id="KW-1133">Transmembrane helix</keyword>
<organism evidence="3 4">
    <name type="scientific">Sphaerosporella brunnea</name>
    <dbReference type="NCBI Taxonomy" id="1250544"/>
    <lineage>
        <taxon>Eukaryota</taxon>
        <taxon>Fungi</taxon>
        <taxon>Dikarya</taxon>
        <taxon>Ascomycota</taxon>
        <taxon>Pezizomycotina</taxon>
        <taxon>Pezizomycetes</taxon>
        <taxon>Pezizales</taxon>
        <taxon>Pyronemataceae</taxon>
        <taxon>Sphaerosporella</taxon>
    </lineage>
</organism>
<keyword evidence="2" id="KW-0472">Membrane</keyword>
<evidence type="ECO:0000313" key="4">
    <source>
        <dbReference type="Proteomes" id="UP000326924"/>
    </source>
</evidence>
<reference evidence="3 4" key="1">
    <citation type="submission" date="2019-09" db="EMBL/GenBank/DDBJ databases">
        <title>Draft genome of the ectomycorrhizal ascomycete Sphaerosporella brunnea.</title>
        <authorList>
            <consortium name="DOE Joint Genome Institute"/>
            <person name="Benucci G.M."/>
            <person name="Marozzi G."/>
            <person name="Antonielli L."/>
            <person name="Sanchez S."/>
            <person name="Marco P."/>
            <person name="Wang X."/>
            <person name="Falini L.B."/>
            <person name="Barry K."/>
            <person name="Haridas S."/>
            <person name="Lipzen A."/>
            <person name="Labutti K."/>
            <person name="Grigoriev I.V."/>
            <person name="Murat C."/>
            <person name="Martin F."/>
            <person name="Albertini E."/>
            <person name="Donnini D."/>
            <person name="Bonito G."/>
        </authorList>
    </citation>
    <scope>NUCLEOTIDE SEQUENCE [LARGE SCALE GENOMIC DNA]</scope>
    <source>
        <strain evidence="3 4">Sb_GMNB300</strain>
    </source>
</reference>
<keyword evidence="4" id="KW-1185">Reference proteome</keyword>
<name>A0A5J5EJL3_9PEZI</name>